<evidence type="ECO:0000313" key="3">
    <source>
        <dbReference type="Proteomes" id="UP000598820"/>
    </source>
</evidence>
<accession>A0A926Y113</accession>
<keyword evidence="3" id="KW-1185">Reference proteome</keyword>
<keyword evidence="1" id="KW-0472">Membrane</keyword>
<comment type="caution">
    <text evidence="2">The sequence shown here is derived from an EMBL/GenBank/DDBJ whole genome shotgun (WGS) entry which is preliminary data.</text>
</comment>
<gene>
    <name evidence="2" type="ORF">IC229_25045</name>
</gene>
<sequence length="65" mass="7518">MTEPYRLTVFRFYLRYFQYVLYGVSLVGSALLGARHPSQSSDLEHYPALCLLIFTNSLPINPTYL</sequence>
<protein>
    <submittedName>
        <fullName evidence="2">Uncharacterized protein</fullName>
    </submittedName>
</protein>
<organism evidence="2 3">
    <name type="scientific">Spirosoma profusum</name>
    <dbReference type="NCBI Taxonomy" id="2771354"/>
    <lineage>
        <taxon>Bacteria</taxon>
        <taxon>Pseudomonadati</taxon>
        <taxon>Bacteroidota</taxon>
        <taxon>Cytophagia</taxon>
        <taxon>Cytophagales</taxon>
        <taxon>Cytophagaceae</taxon>
        <taxon>Spirosoma</taxon>
    </lineage>
</organism>
<proteinExistence type="predicted"/>
<dbReference type="Proteomes" id="UP000598820">
    <property type="component" value="Unassembled WGS sequence"/>
</dbReference>
<feature type="transmembrane region" description="Helical" evidence="1">
    <location>
        <begin position="16"/>
        <end position="34"/>
    </location>
</feature>
<evidence type="ECO:0000256" key="1">
    <source>
        <dbReference type="SAM" id="Phobius"/>
    </source>
</evidence>
<keyword evidence="1" id="KW-1133">Transmembrane helix</keyword>
<reference evidence="2" key="1">
    <citation type="submission" date="2020-09" db="EMBL/GenBank/DDBJ databases">
        <authorList>
            <person name="Kim M.K."/>
        </authorList>
    </citation>
    <scope>NUCLEOTIDE SEQUENCE</scope>
    <source>
        <strain evidence="2">BT702</strain>
    </source>
</reference>
<dbReference type="AlphaFoldDB" id="A0A926Y113"/>
<dbReference type="EMBL" id="JACWZY010000026">
    <property type="protein sequence ID" value="MBD2703936.1"/>
    <property type="molecule type" value="Genomic_DNA"/>
</dbReference>
<evidence type="ECO:0000313" key="2">
    <source>
        <dbReference type="EMBL" id="MBD2703936.1"/>
    </source>
</evidence>
<keyword evidence="1" id="KW-0812">Transmembrane</keyword>
<name>A0A926Y113_9BACT</name>